<dbReference type="SUPFAM" id="SSF50494">
    <property type="entry name" value="Trypsin-like serine proteases"/>
    <property type="match status" value="3"/>
</dbReference>
<evidence type="ECO:0000313" key="12">
    <source>
        <dbReference type="Proteomes" id="UP000075884"/>
    </source>
</evidence>
<reference evidence="12" key="1">
    <citation type="submission" date="2013-03" db="EMBL/GenBank/DDBJ databases">
        <title>The Genome Sequence of Anopheles dirus WRAIR2.</title>
        <authorList>
            <consortium name="The Broad Institute Genomics Platform"/>
            <person name="Neafsey D.E."/>
            <person name="Walton C."/>
            <person name="Walker B."/>
            <person name="Young S.K."/>
            <person name="Zeng Q."/>
            <person name="Gargeya S."/>
            <person name="Fitzgerald M."/>
            <person name="Haas B."/>
            <person name="Abouelleil A."/>
            <person name="Allen A.W."/>
            <person name="Alvarado L."/>
            <person name="Arachchi H.M."/>
            <person name="Berlin A.M."/>
            <person name="Chapman S.B."/>
            <person name="Gainer-Dewar J."/>
            <person name="Goldberg J."/>
            <person name="Griggs A."/>
            <person name="Gujja S."/>
            <person name="Hansen M."/>
            <person name="Howarth C."/>
            <person name="Imamovic A."/>
            <person name="Ireland A."/>
            <person name="Larimer J."/>
            <person name="McCowan C."/>
            <person name="Murphy C."/>
            <person name="Pearson M."/>
            <person name="Poon T.W."/>
            <person name="Priest M."/>
            <person name="Roberts A."/>
            <person name="Saif S."/>
            <person name="Shea T."/>
            <person name="Sisk P."/>
            <person name="Sykes S."/>
            <person name="Wortman J."/>
            <person name="Nusbaum C."/>
            <person name="Birren B."/>
        </authorList>
    </citation>
    <scope>NUCLEOTIDE SEQUENCE [LARGE SCALE GENOMIC DNA]</scope>
    <source>
        <strain evidence="12">WRAIR2</strain>
    </source>
</reference>
<keyword evidence="8" id="KW-1015">Disulfide bond</keyword>
<keyword evidence="5" id="KW-0378">Hydrolase</keyword>
<dbReference type="InterPro" id="IPR043504">
    <property type="entry name" value="Peptidase_S1_PA_chymotrypsin"/>
</dbReference>
<dbReference type="Pfam" id="PF00089">
    <property type="entry name" value="Trypsin"/>
    <property type="match status" value="3"/>
</dbReference>
<evidence type="ECO:0000259" key="10">
    <source>
        <dbReference type="PROSITE" id="PS50240"/>
    </source>
</evidence>
<comment type="subcellular location">
    <subcellularLocation>
        <location evidence="1">Secreted</location>
    </subcellularLocation>
</comment>
<feature type="domain" description="Peptidase S1" evidence="10">
    <location>
        <begin position="567"/>
        <end position="814"/>
    </location>
</feature>
<evidence type="ECO:0000256" key="9">
    <source>
        <dbReference type="ARBA" id="ARBA00024195"/>
    </source>
</evidence>
<organism evidence="11 12">
    <name type="scientific">Anopheles dirus</name>
    <dbReference type="NCBI Taxonomy" id="7168"/>
    <lineage>
        <taxon>Eukaryota</taxon>
        <taxon>Metazoa</taxon>
        <taxon>Ecdysozoa</taxon>
        <taxon>Arthropoda</taxon>
        <taxon>Hexapoda</taxon>
        <taxon>Insecta</taxon>
        <taxon>Pterygota</taxon>
        <taxon>Neoptera</taxon>
        <taxon>Endopterygota</taxon>
        <taxon>Diptera</taxon>
        <taxon>Nematocera</taxon>
        <taxon>Culicoidea</taxon>
        <taxon>Culicidae</taxon>
        <taxon>Anophelinae</taxon>
        <taxon>Anopheles</taxon>
    </lineage>
</organism>
<dbReference type="AlphaFoldDB" id="A0A182N3G2"/>
<keyword evidence="6" id="KW-0720">Serine protease</keyword>
<dbReference type="InterPro" id="IPR001254">
    <property type="entry name" value="Trypsin_dom"/>
</dbReference>
<dbReference type="GO" id="GO:0006508">
    <property type="term" value="P:proteolysis"/>
    <property type="evidence" value="ECO:0007669"/>
    <property type="project" value="UniProtKB-KW"/>
</dbReference>
<evidence type="ECO:0000256" key="7">
    <source>
        <dbReference type="ARBA" id="ARBA00023145"/>
    </source>
</evidence>
<dbReference type="CDD" id="cd00190">
    <property type="entry name" value="Tryp_SPc"/>
    <property type="match status" value="3"/>
</dbReference>
<feature type="domain" description="Peptidase S1" evidence="10">
    <location>
        <begin position="881"/>
        <end position="1061"/>
    </location>
</feature>
<evidence type="ECO:0000256" key="3">
    <source>
        <dbReference type="ARBA" id="ARBA00022670"/>
    </source>
</evidence>
<dbReference type="PROSITE" id="PS00134">
    <property type="entry name" value="TRYPSIN_HIS"/>
    <property type="match status" value="2"/>
</dbReference>
<dbReference type="GO" id="GO:0005576">
    <property type="term" value="C:extracellular region"/>
    <property type="evidence" value="ECO:0007669"/>
    <property type="project" value="UniProtKB-SubCell"/>
</dbReference>
<keyword evidence="7" id="KW-0865">Zymogen</keyword>
<keyword evidence="12" id="KW-1185">Reference proteome</keyword>
<dbReference type="Proteomes" id="UP000075884">
    <property type="component" value="Unassembled WGS sequence"/>
</dbReference>
<dbReference type="FunFam" id="2.40.10.10:FF:000146">
    <property type="entry name" value="Serine protease 53"/>
    <property type="match status" value="1"/>
</dbReference>
<dbReference type="EnsemblMetazoa" id="ADIR002174-RA">
    <property type="protein sequence ID" value="ADIR002174-PA"/>
    <property type="gene ID" value="ADIR002174"/>
</dbReference>
<evidence type="ECO:0000256" key="8">
    <source>
        <dbReference type="ARBA" id="ARBA00023157"/>
    </source>
</evidence>
<sequence>MTLASAQIVYTEPHQITVVENQENVNLHCRIGQPTQLCLITMPGVANQFALSPNVESPVAGMQYYGEGLEKGSCGVQIARVTADNEGRMNCTFFADGRGLTGSIEIVVAIAPDQPVIEMLEGNLQNAEVNSKLVFQCVVARGNPAANISWFLDPSVPTCGVRKTQVNKLILGGRRVPDGKWPWHAAIAHIEGRSSEIVCGGTIIDKITILTAAHCLYKENGVIASYRVLVHVGKTDRFVTNSRSNTYRSDHFIVHPGYRQHNVSHDIALIKLGNEIEMNDFVQPVCLWPTGTDQERVVGRKGHVVGFGLHSQTHASDVLLDAEVPVVDLIECLGSNRDAFGPTLTSQMLCAGALDGVGPCNGDSGGGFFLEINNVWHIRAIVSFAPNLDECAYKRGYCVPSDQCSVRTSYWFLDRCPTLEEVCCPKRFVTMDIGTEVDDPPECTTHNEKDGYCLPVDACDQNDFIPLSSNSCVNPELICCPNGSERQTGTFATTTEFGSRESTTVWQVAESAAEQSNTDVNDIGTSFSITSTPPQEEACCPTSSVTVNIADFTRRCGVRMMLFKDRIIGGRKVPDGMWPWHAAIVHRTGRNSELVCGGSIINKLSILTAAHCLYKVNGMVAPNRVFVHVGRTHQVFPKNHSKTYRSEHFIVHPGYRQHNVSHDIALIKLESEIEMNDFVQPVCLWPTGTDHERVVGRTGYVVGFGLHNQTHMSDDLLDAEVPVVDLIECLGSNRDAFGPTLTSQMLCAGAVDGVGPCNGDSGGGFFLEINDVWYIRAIVSFAPNLYGESVCDPKQYTVYTDVLKYVEWISENQHEINEVTMDTVHRAEGILASRNEYRRNLNNIRFDINLTASNNVCSTFEQRNVTCGQRNVPCDGIDYDMIDEEYPKAKYGEFPWTVTLFSPPEAKVCCNGALIGARAILTTAHCVDLCKNSTTNVMVRVGEWDMSKPDAMPIPPENIIASRAHVHKNYNSSRYLNNIALLELEHPVRYREAVQPLCLPSADYEVSVGEHLIATGWETTSQHRSPKSQILKLINLKNEEWEMCKSYPKTRLKPSKNFICAISYHSDVKQPRGKYRFA</sequence>
<dbReference type="InterPro" id="IPR018114">
    <property type="entry name" value="TRYPSIN_HIS"/>
</dbReference>
<dbReference type="FunFam" id="2.40.10.10:FF:000068">
    <property type="entry name" value="transmembrane protease serine 2"/>
    <property type="match status" value="2"/>
</dbReference>
<keyword evidence="3" id="KW-0645">Protease</keyword>
<dbReference type="VEuPathDB" id="VectorBase:ADIR002174"/>
<dbReference type="Gene3D" id="2.60.40.10">
    <property type="entry name" value="Immunoglobulins"/>
    <property type="match status" value="1"/>
</dbReference>
<dbReference type="InterPro" id="IPR013783">
    <property type="entry name" value="Ig-like_fold"/>
</dbReference>
<dbReference type="InterPro" id="IPR001314">
    <property type="entry name" value="Peptidase_S1A"/>
</dbReference>
<accession>A0A182N3G2</accession>
<feature type="domain" description="Peptidase S1" evidence="10">
    <location>
        <begin position="170"/>
        <end position="414"/>
    </location>
</feature>
<protein>
    <recommendedName>
        <fullName evidence="10">Peptidase S1 domain-containing protein</fullName>
    </recommendedName>
</protein>
<dbReference type="STRING" id="7168.A0A182N3G2"/>
<dbReference type="Gene3D" id="2.40.10.10">
    <property type="entry name" value="Trypsin-like serine proteases"/>
    <property type="match status" value="3"/>
</dbReference>
<dbReference type="PROSITE" id="PS50240">
    <property type="entry name" value="TRYPSIN_DOM"/>
    <property type="match status" value="3"/>
</dbReference>
<comment type="similarity">
    <text evidence="9">Belongs to the peptidase S1 family. CLIP subfamily.</text>
</comment>
<keyword evidence="4" id="KW-0732">Signal</keyword>
<dbReference type="InterPro" id="IPR009003">
    <property type="entry name" value="Peptidase_S1_PA"/>
</dbReference>
<dbReference type="PANTHER" id="PTHR24252:SF7">
    <property type="entry name" value="HYALIN"/>
    <property type="match status" value="1"/>
</dbReference>
<dbReference type="SMART" id="SM00020">
    <property type="entry name" value="Tryp_SPc"/>
    <property type="match status" value="3"/>
</dbReference>
<evidence type="ECO:0000313" key="11">
    <source>
        <dbReference type="EnsemblMetazoa" id="ADIR002174-PA"/>
    </source>
</evidence>
<dbReference type="PRINTS" id="PR00722">
    <property type="entry name" value="CHYMOTRYPSIN"/>
</dbReference>
<evidence type="ECO:0000256" key="4">
    <source>
        <dbReference type="ARBA" id="ARBA00022729"/>
    </source>
</evidence>
<evidence type="ECO:0000256" key="5">
    <source>
        <dbReference type="ARBA" id="ARBA00022801"/>
    </source>
</evidence>
<proteinExistence type="inferred from homology"/>
<dbReference type="GO" id="GO:0004252">
    <property type="term" value="F:serine-type endopeptidase activity"/>
    <property type="evidence" value="ECO:0007669"/>
    <property type="project" value="InterPro"/>
</dbReference>
<evidence type="ECO:0000256" key="6">
    <source>
        <dbReference type="ARBA" id="ARBA00022825"/>
    </source>
</evidence>
<evidence type="ECO:0000256" key="2">
    <source>
        <dbReference type="ARBA" id="ARBA00022525"/>
    </source>
</evidence>
<name>A0A182N3G2_9DIPT</name>
<evidence type="ECO:0000256" key="1">
    <source>
        <dbReference type="ARBA" id="ARBA00004613"/>
    </source>
</evidence>
<keyword evidence="2" id="KW-0964">Secreted</keyword>
<reference evidence="11" key="2">
    <citation type="submission" date="2020-05" db="UniProtKB">
        <authorList>
            <consortium name="EnsemblMetazoa"/>
        </authorList>
    </citation>
    <scope>IDENTIFICATION</scope>
    <source>
        <strain evidence="11">WRAIR2</strain>
    </source>
</reference>
<dbReference type="PANTHER" id="PTHR24252">
    <property type="entry name" value="ACROSIN-RELATED"/>
    <property type="match status" value="1"/>
</dbReference>